<comment type="caution">
    <text evidence="3">The sequence shown here is derived from an EMBL/GenBank/DDBJ whole genome shotgun (WGS) entry which is preliminary data.</text>
</comment>
<dbReference type="PANTHER" id="PTHR36303">
    <property type="entry name" value="2',3'-CYCLIC-NUCLEOTIDE 2'-PHOSPHODIESTERASE"/>
    <property type="match status" value="1"/>
</dbReference>
<feature type="binding site" evidence="2">
    <location>
        <position position="8"/>
    </location>
    <ligand>
        <name>Fe cation</name>
        <dbReference type="ChEBI" id="CHEBI:24875"/>
        <label>1</label>
    </ligand>
</feature>
<evidence type="ECO:0000256" key="2">
    <source>
        <dbReference type="PIRSR" id="PIRSR004789-51"/>
    </source>
</evidence>
<dbReference type="GO" id="GO:0004113">
    <property type="term" value="F:2',3'-cyclic-nucleotide 3'-phosphodiesterase activity"/>
    <property type="evidence" value="ECO:0007669"/>
    <property type="project" value="TreeGrafter"/>
</dbReference>
<feature type="binding site" evidence="2">
    <location>
        <position position="156"/>
    </location>
    <ligand>
        <name>Fe cation</name>
        <dbReference type="ChEBI" id="CHEBI:24875"/>
        <label>2</label>
    </ligand>
</feature>
<keyword evidence="2" id="KW-0479">Metal-binding</keyword>
<feature type="binding site" evidence="2">
    <location>
        <position position="67"/>
    </location>
    <ligand>
        <name>Fe cation</name>
        <dbReference type="ChEBI" id="CHEBI:24875"/>
        <label>2</label>
    </ligand>
</feature>
<organism evidence="3 4">
    <name type="scientific">Candidatus Doudnabacteria bacterium RIFCSPHIGHO2_01_FULL_50_11</name>
    <dbReference type="NCBI Taxonomy" id="1817828"/>
    <lineage>
        <taxon>Bacteria</taxon>
        <taxon>Candidatus Doudnaibacteriota</taxon>
    </lineage>
</organism>
<dbReference type="Proteomes" id="UP000178377">
    <property type="component" value="Unassembled WGS sequence"/>
</dbReference>
<feature type="binding site" evidence="2">
    <location>
        <position position="39"/>
    </location>
    <ligand>
        <name>Fe cation</name>
        <dbReference type="ChEBI" id="CHEBI:24875"/>
        <label>1</label>
    </ligand>
</feature>
<dbReference type="STRING" id="1817828.A2722_02140"/>
<reference evidence="3 4" key="1">
    <citation type="journal article" date="2016" name="Nat. Commun.">
        <title>Thousands of microbial genomes shed light on interconnected biogeochemical processes in an aquifer system.</title>
        <authorList>
            <person name="Anantharaman K."/>
            <person name="Brown C.T."/>
            <person name="Hug L.A."/>
            <person name="Sharon I."/>
            <person name="Castelle C.J."/>
            <person name="Probst A.J."/>
            <person name="Thomas B.C."/>
            <person name="Singh A."/>
            <person name="Wilkins M.J."/>
            <person name="Karaoz U."/>
            <person name="Brodie E.L."/>
            <person name="Williams K.H."/>
            <person name="Hubbard S.S."/>
            <person name="Banfield J.F."/>
        </authorList>
    </citation>
    <scope>NUCLEOTIDE SEQUENCE [LARGE SCALE GENOMIC DNA]</scope>
</reference>
<dbReference type="PIRSF" id="PIRSF004789">
    <property type="entry name" value="DR1281"/>
    <property type="match status" value="1"/>
</dbReference>
<dbReference type="GO" id="GO:0046872">
    <property type="term" value="F:metal ion binding"/>
    <property type="evidence" value="ECO:0007669"/>
    <property type="project" value="UniProtKB-KW"/>
</dbReference>
<evidence type="ECO:0000256" key="1">
    <source>
        <dbReference type="PIRSR" id="PIRSR004789-50"/>
    </source>
</evidence>
<dbReference type="PANTHER" id="PTHR36303:SF1">
    <property type="entry name" value="2',3'-CYCLIC-NUCLEOTIDE 2'-PHOSPHODIESTERASE"/>
    <property type="match status" value="1"/>
</dbReference>
<name>A0A1F5PID1_9BACT</name>
<dbReference type="SUPFAM" id="SSF56300">
    <property type="entry name" value="Metallo-dependent phosphatases"/>
    <property type="match status" value="1"/>
</dbReference>
<evidence type="ECO:0000313" key="4">
    <source>
        <dbReference type="Proteomes" id="UP000178377"/>
    </source>
</evidence>
<evidence type="ECO:0000313" key="3">
    <source>
        <dbReference type="EMBL" id="OGE89631.1"/>
    </source>
</evidence>
<feature type="binding site" evidence="2">
    <location>
        <position position="40"/>
    </location>
    <ligand>
        <name>Fe cation</name>
        <dbReference type="ChEBI" id="CHEBI:24875"/>
        <label>1</label>
    </ligand>
</feature>
<dbReference type="Pfam" id="PF13277">
    <property type="entry name" value="YmdB"/>
    <property type="match status" value="1"/>
</dbReference>
<dbReference type="EMBL" id="MFEO01000018">
    <property type="protein sequence ID" value="OGE89631.1"/>
    <property type="molecule type" value="Genomic_DNA"/>
</dbReference>
<protein>
    <recommendedName>
        <fullName evidence="5">Metallophosphoesterase</fullName>
    </recommendedName>
</protein>
<feature type="active site" description="Proton donor" evidence="1">
    <location>
        <position position="68"/>
    </location>
</feature>
<feature type="binding site" evidence="2">
    <location>
        <position position="183"/>
    </location>
    <ligand>
        <name>Fe cation</name>
        <dbReference type="ChEBI" id="CHEBI:24875"/>
        <label>1</label>
    </ligand>
</feature>
<dbReference type="InterPro" id="IPR005235">
    <property type="entry name" value="YmdB-like"/>
</dbReference>
<evidence type="ECO:0008006" key="5">
    <source>
        <dbReference type="Google" id="ProtNLM"/>
    </source>
</evidence>
<sequence length="268" mass="29002">MKFLIFGDIVGKTGRRAVAQLLPQLKRELAPDLVIANGENVAHGVGISMKTAQQLYDAGVEFLTTGNHVFDKQDQVDQVFAAHTGKIIRPANFEGTYPGDGWAALKAAGQTVVIANFNSQVFMEHQFQGLIASPFTAFDRVLQEAPKSAILLVDFHSEATSEKRGFGFYLDGRATVVWGTHTHIQTADAQILPGGTAYISDVGMTGAADSILGVKKEAALTRFLQGNGAKLDVDEGNEAEVGYIIVEVDDKTRKARSITARLERIKLK</sequence>
<gene>
    <name evidence="3" type="ORF">A2722_02140</name>
</gene>
<dbReference type="AlphaFoldDB" id="A0A1F5PID1"/>
<dbReference type="Gene3D" id="3.60.21.10">
    <property type="match status" value="1"/>
</dbReference>
<feature type="binding site" evidence="2">
    <location>
        <position position="39"/>
    </location>
    <ligand>
        <name>Fe cation</name>
        <dbReference type="ChEBI" id="CHEBI:24875"/>
        <label>2</label>
    </ligand>
</feature>
<feature type="binding site" evidence="2">
    <location>
        <position position="181"/>
    </location>
    <ligand>
        <name>Fe cation</name>
        <dbReference type="ChEBI" id="CHEBI:24875"/>
        <label>2</label>
    </ligand>
</feature>
<proteinExistence type="predicted"/>
<dbReference type="InterPro" id="IPR029052">
    <property type="entry name" value="Metallo-depent_PP-like"/>
</dbReference>
<accession>A0A1F5PID1</accession>